<evidence type="ECO:0000313" key="6">
    <source>
        <dbReference type="EMBL" id="SBT16903.1"/>
    </source>
</evidence>
<dbReference type="PANTHER" id="PTHR45138">
    <property type="entry name" value="REGULATORY COMPONENTS OF SENSORY TRANSDUCTION SYSTEM"/>
    <property type="match status" value="1"/>
</dbReference>
<keyword evidence="6" id="KW-0548">Nucleotidyltransferase</keyword>
<evidence type="ECO:0000259" key="5">
    <source>
        <dbReference type="PROSITE" id="PS50887"/>
    </source>
</evidence>
<keyword evidence="6" id="KW-0808">Transferase</keyword>
<dbReference type="InterPro" id="IPR043128">
    <property type="entry name" value="Rev_trsase/Diguanyl_cyclase"/>
</dbReference>
<dbReference type="Pfam" id="PF00990">
    <property type="entry name" value="GGDEF"/>
    <property type="match status" value="1"/>
</dbReference>
<dbReference type="EMBL" id="FLRA01000005">
    <property type="protein sequence ID" value="SBT16903.1"/>
    <property type="molecule type" value="Genomic_DNA"/>
</dbReference>
<feature type="domain" description="GGDEF" evidence="5">
    <location>
        <begin position="431"/>
        <end position="562"/>
    </location>
</feature>
<name>A0A1C3JNU2_9GAMM</name>
<feature type="transmembrane region" description="Helical" evidence="4">
    <location>
        <begin position="342"/>
        <end position="364"/>
    </location>
</feature>
<dbReference type="CDD" id="cd01949">
    <property type="entry name" value="GGDEF"/>
    <property type="match status" value="1"/>
</dbReference>
<dbReference type="InterPro" id="IPR050469">
    <property type="entry name" value="Diguanylate_Cyclase"/>
</dbReference>
<dbReference type="PROSITE" id="PS51257">
    <property type="entry name" value="PROKAR_LIPOPROTEIN"/>
    <property type="match status" value="1"/>
</dbReference>
<reference evidence="6 9" key="1">
    <citation type="submission" date="2016-06" db="EMBL/GenBank/DDBJ databases">
        <authorList>
            <person name="Kjaerup R.B."/>
            <person name="Dalgaard T.S."/>
            <person name="Juul-Madsen H.R."/>
        </authorList>
    </citation>
    <scope>NUCLEOTIDE SEQUENCE [LARGE SCALE GENOMIC DNA]</scope>
    <source>
        <strain evidence="6 9">CECT 5115</strain>
    </source>
</reference>
<evidence type="ECO:0000313" key="8">
    <source>
        <dbReference type="Proteomes" id="UP000092840"/>
    </source>
</evidence>
<dbReference type="EC" id="2.7.7.65" evidence="1"/>
<proteinExistence type="predicted"/>
<dbReference type="SMART" id="SM00267">
    <property type="entry name" value="GGDEF"/>
    <property type="match status" value="1"/>
</dbReference>
<dbReference type="SUPFAM" id="SSF55073">
    <property type="entry name" value="Nucleotide cyclase"/>
    <property type="match status" value="1"/>
</dbReference>
<dbReference type="InterPro" id="IPR029787">
    <property type="entry name" value="Nucleotide_cyclase"/>
</dbReference>
<dbReference type="PROSITE" id="PS50887">
    <property type="entry name" value="GGDEF"/>
    <property type="match status" value="1"/>
</dbReference>
<dbReference type="EMBL" id="FLRB01000015">
    <property type="protein sequence ID" value="SBT22146.1"/>
    <property type="molecule type" value="Genomic_DNA"/>
</dbReference>
<keyword evidence="4" id="KW-0812">Transmembrane</keyword>
<dbReference type="Proteomes" id="UP000092840">
    <property type="component" value="Unassembled WGS sequence"/>
</dbReference>
<feature type="region of interest" description="Disordered" evidence="3">
    <location>
        <begin position="547"/>
        <end position="566"/>
    </location>
</feature>
<sequence>MPRSFCRYLLTAGLSTGACFVLLSFSSLLWATADSTLQLGDATVKLDDNGLWHPIQLEKGVDLDEDTLSLLHQSTQPSGTIIGQTGRYLTKLSLSAEQAQSRFVVVGANFLDNGVAYWQPEGQQPRKIANFATLSPQRLPDMLHAQAFPLTMSEQSSGVLWIIISAQYYPTPITLTLYNAWDYYQVQGLVGLVTQGSVFVMLTLALLALAIYFRTKLMLTFWFAGYVGLHGIGWAVASGEINSLLPSLGVNLTYAGMHLFPIAIACAAMFTAGLFNTQEYAPRLYRVFRGVAVCGVVMAVIMLWLPFIGVFYLAHILALIWVPLSIFTGITMLTRHDFKAKYYLTGNLLYGSSLVYYTASHALAGSVLPYPELVVLAALALDCFCILLSLSEWLRVKQKELTEILYQAKVDMLTNVGNRFAMNEKLSELNGDYWIVFIDFDGMKTINDSLGHKEGDRFLIEAASLMRDQIAEDDSVFRVGGDEFVWLLEAQDRNMITLKSQLQQLILNIETELKTQWPTSGISYGFSKGNPKKDKKVSLTEADEAMYQHKQSKHAQVPSVHDSLPS</sequence>
<keyword evidence="4" id="KW-1133">Transmembrane helix</keyword>
<keyword evidence="4" id="KW-0472">Membrane</keyword>
<keyword evidence="8" id="KW-1185">Reference proteome</keyword>
<dbReference type="InterPro" id="IPR011623">
    <property type="entry name" value="7TMR_DISM_rcpt_extracell_dom1"/>
</dbReference>
<feature type="transmembrane region" description="Helical" evidence="4">
    <location>
        <begin position="370"/>
        <end position="390"/>
    </location>
</feature>
<dbReference type="NCBIfam" id="TIGR00254">
    <property type="entry name" value="GGDEF"/>
    <property type="match status" value="1"/>
</dbReference>
<protein>
    <recommendedName>
        <fullName evidence="1">diguanylate cyclase</fullName>
        <ecNumber evidence="1">2.7.7.65</ecNumber>
    </recommendedName>
</protein>
<dbReference type="GO" id="GO:0052621">
    <property type="term" value="F:diguanylate cyclase activity"/>
    <property type="evidence" value="ECO:0007669"/>
    <property type="project" value="UniProtKB-EC"/>
</dbReference>
<dbReference type="Pfam" id="PF07695">
    <property type="entry name" value="7TMR-DISM_7TM"/>
    <property type="match status" value="1"/>
</dbReference>
<evidence type="ECO:0000313" key="7">
    <source>
        <dbReference type="EMBL" id="SBT22146.1"/>
    </source>
</evidence>
<dbReference type="AlphaFoldDB" id="A0A1C3JNU2"/>
<feature type="transmembrane region" description="Helical" evidence="4">
    <location>
        <begin position="189"/>
        <end position="212"/>
    </location>
</feature>
<feature type="transmembrane region" description="Helical" evidence="4">
    <location>
        <begin position="287"/>
        <end position="305"/>
    </location>
</feature>
<organism evidence="6 9">
    <name type="scientific">Marinomonas gallaica</name>
    <dbReference type="NCBI Taxonomy" id="1806667"/>
    <lineage>
        <taxon>Bacteria</taxon>
        <taxon>Pseudomonadati</taxon>
        <taxon>Pseudomonadota</taxon>
        <taxon>Gammaproteobacteria</taxon>
        <taxon>Oceanospirillales</taxon>
        <taxon>Oceanospirillaceae</taxon>
        <taxon>Marinomonas</taxon>
    </lineage>
</organism>
<dbReference type="PANTHER" id="PTHR45138:SF9">
    <property type="entry name" value="DIGUANYLATE CYCLASE DGCM-RELATED"/>
    <property type="match status" value="1"/>
</dbReference>
<evidence type="ECO:0000256" key="3">
    <source>
        <dbReference type="SAM" id="MobiDB-lite"/>
    </source>
</evidence>
<evidence type="ECO:0000256" key="2">
    <source>
        <dbReference type="ARBA" id="ARBA00034247"/>
    </source>
</evidence>
<feature type="transmembrane region" description="Helical" evidence="4">
    <location>
        <begin position="257"/>
        <end position="275"/>
    </location>
</feature>
<reference evidence="7 8" key="2">
    <citation type="submission" date="2016-06" db="EMBL/GenBank/DDBJ databases">
        <authorList>
            <person name="Rodrigo-Torres L."/>
            <person name="Arahal D.R."/>
        </authorList>
    </citation>
    <scope>NUCLEOTIDE SEQUENCE [LARGE SCALE GENOMIC DNA]</scope>
    <source>
        <strain evidence="7 8">CECT 5116</strain>
    </source>
</reference>
<comment type="catalytic activity">
    <reaction evidence="2">
        <text>2 GTP = 3',3'-c-di-GMP + 2 diphosphate</text>
        <dbReference type="Rhea" id="RHEA:24898"/>
        <dbReference type="ChEBI" id="CHEBI:33019"/>
        <dbReference type="ChEBI" id="CHEBI:37565"/>
        <dbReference type="ChEBI" id="CHEBI:58805"/>
        <dbReference type="EC" id="2.7.7.65"/>
    </reaction>
</comment>
<evidence type="ECO:0000256" key="1">
    <source>
        <dbReference type="ARBA" id="ARBA00012528"/>
    </source>
</evidence>
<gene>
    <name evidence="6" type="primary">yeaP</name>
    <name evidence="6" type="ORF">MGA5115_00989</name>
    <name evidence="7" type="ORF">MGA5116_02759</name>
</gene>
<evidence type="ECO:0000313" key="9">
    <source>
        <dbReference type="Proteomes" id="UP000092871"/>
    </source>
</evidence>
<accession>A0A1C3JNU2</accession>
<evidence type="ECO:0000256" key="4">
    <source>
        <dbReference type="SAM" id="Phobius"/>
    </source>
</evidence>
<dbReference type="InterPro" id="IPR000160">
    <property type="entry name" value="GGDEF_dom"/>
</dbReference>
<feature type="transmembrane region" description="Helical" evidence="4">
    <location>
        <begin position="311"/>
        <end position="330"/>
    </location>
</feature>
<dbReference type="Gene3D" id="3.30.70.270">
    <property type="match status" value="1"/>
</dbReference>
<dbReference type="RefSeq" id="WP_244502990.1">
    <property type="nucleotide sequence ID" value="NZ_FLRA01000005.1"/>
</dbReference>
<feature type="transmembrane region" description="Helical" evidence="4">
    <location>
        <begin position="219"/>
        <end position="237"/>
    </location>
</feature>
<dbReference type="Proteomes" id="UP000092871">
    <property type="component" value="Unassembled WGS sequence"/>
</dbReference>